<sequence>IAAIRRDRGASVLRCVGPPVIWNFVLVDDDKKKKKARYVCDSSLSYESTILVHPGTSVLSITEEGMSV</sequence>
<dbReference type="EMBL" id="GEGO01006004">
    <property type="protein sequence ID" value="JAR89400.1"/>
    <property type="molecule type" value="Transcribed_RNA"/>
</dbReference>
<accession>A0A147BF08</accession>
<reference evidence="1" key="1">
    <citation type="journal article" date="2018" name="PLoS Negl. Trop. Dis.">
        <title>Sialome diversity of ticks revealed by RNAseq of single tick salivary glands.</title>
        <authorList>
            <person name="Perner J."/>
            <person name="Kropackova S."/>
            <person name="Kopacek P."/>
            <person name="Ribeiro J.M."/>
        </authorList>
    </citation>
    <scope>NUCLEOTIDE SEQUENCE</scope>
    <source>
        <strain evidence="1">Siblings of single egg batch collected in Ceske Budejovice</strain>
        <tissue evidence="1">Salivary glands</tissue>
    </source>
</reference>
<feature type="non-terminal residue" evidence="1">
    <location>
        <position position="1"/>
    </location>
</feature>
<proteinExistence type="predicted"/>
<evidence type="ECO:0000313" key="1">
    <source>
        <dbReference type="EMBL" id="JAR89400.1"/>
    </source>
</evidence>
<protein>
    <submittedName>
        <fullName evidence="1">Uncharacterized protein</fullName>
    </submittedName>
</protein>
<organism evidence="1">
    <name type="scientific">Ixodes ricinus</name>
    <name type="common">Common tick</name>
    <name type="synonym">Acarus ricinus</name>
    <dbReference type="NCBI Taxonomy" id="34613"/>
    <lineage>
        <taxon>Eukaryota</taxon>
        <taxon>Metazoa</taxon>
        <taxon>Ecdysozoa</taxon>
        <taxon>Arthropoda</taxon>
        <taxon>Chelicerata</taxon>
        <taxon>Arachnida</taxon>
        <taxon>Acari</taxon>
        <taxon>Parasitiformes</taxon>
        <taxon>Ixodida</taxon>
        <taxon>Ixodoidea</taxon>
        <taxon>Ixodidae</taxon>
        <taxon>Ixodinae</taxon>
        <taxon>Ixodes</taxon>
    </lineage>
</organism>
<dbReference type="AlphaFoldDB" id="A0A147BF08"/>
<name>A0A147BF08_IXORI</name>